<dbReference type="SUPFAM" id="SSF90188">
    <property type="entry name" value="Somatomedin B domain"/>
    <property type="match status" value="1"/>
</dbReference>
<reference evidence="4 5" key="1">
    <citation type="submission" date="2019-01" db="EMBL/GenBank/DDBJ databases">
        <title>A draft genome assembly of the solar-powered sea slug Elysia chlorotica.</title>
        <authorList>
            <person name="Cai H."/>
            <person name="Li Q."/>
            <person name="Fang X."/>
            <person name="Li J."/>
            <person name="Curtis N.E."/>
            <person name="Altenburger A."/>
            <person name="Shibata T."/>
            <person name="Feng M."/>
            <person name="Maeda T."/>
            <person name="Schwartz J.A."/>
            <person name="Shigenobu S."/>
            <person name="Lundholm N."/>
            <person name="Nishiyama T."/>
            <person name="Yang H."/>
            <person name="Hasebe M."/>
            <person name="Li S."/>
            <person name="Pierce S.K."/>
            <person name="Wang J."/>
        </authorList>
    </citation>
    <scope>NUCLEOTIDE SEQUENCE [LARGE SCALE GENOMIC DNA]</scope>
    <source>
        <strain evidence="4">EC2010</strain>
        <tissue evidence="4">Whole organism of an adult</tissue>
    </source>
</reference>
<organism evidence="4 5">
    <name type="scientific">Elysia chlorotica</name>
    <name type="common">Eastern emerald elysia</name>
    <name type="synonym">Sea slug</name>
    <dbReference type="NCBI Taxonomy" id="188477"/>
    <lineage>
        <taxon>Eukaryota</taxon>
        <taxon>Metazoa</taxon>
        <taxon>Spiralia</taxon>
        <taxon>Lophotrochozoa</taxon>
        <taxon>Mollusca</taxon>
        <taxon>Gastropoda</taxon>
        <taxon>Heterobranchia</taxon>
        <taxon>Euthyneura</taxon>
        <taxon>Panpulmonata</taxon>
        <taxon>Sacoglossa</taxon>
        <taxon>Placobranchoidea</taxon>
        <taxon>Plakobranchidae</taxon>
        <taxon>Elysia</taxon>
    </lineage>
</organism>
<dbReference type="Proteomes" id="UP000271974">
    <property type="component" value="Unassembled WGS sequence"/>
</dbReference>
<keyword evidence="5" id="KW-1185">Reference proteome</keyword>
<dbReference type="InterPro" id="IPR001212">
    <property type="entry name" value="Somatomedin_B_dom"/>
</dbReference>
<comment type="caution">
    <text evidence="4">The sequence shown here is derived from an EMBL/GenBank/DDBJ whole genome shotgun (WGS) entry which is preliminary data.</text>
</comment>
<proteinExistence type="predicted"/>
<name>A0A433SVI8_ELYCH</name>
<feature type="compositionally biased region" description="Polar residues" evidence="2">
    <location>
        <begin position="25"/>
        <end position="35"/>
    </location>
</feature>
<dbReference type="PROSITE" id="PS50958">
    <property type="entry name" value="SMB_2"/>
    <property type="match status" value="1"/>
</dbReference>
<accession>A0A433SVI8</accession>
<dbReference type="AlphaFoldDB" id="A0A433SVI8"/>
<protein>
    <recommendedName>
        <fullName evidence="3">SMB domain-containing protein</fullName>
    </recommendedName>
</protein>
<evidence type="ECO:0000256" key="1">
    <source>
        <dbReference type="ARBA" id="ARBA00023157"/>
    </source>
</evidence>
<dbReference type="STRING" id="188477.A0A433SVI8"/>
<feature type="compositionally biased region" description="Polar residues" evidence="2">
    <location>
        <begin position="254"/>
        <end position="266"/>
    </location>
</feature>
<feature type="domain" description="SMB" evidence="3">
    <location>
        <begin position="174"/>
        <end position="217"/>
    </location>
</feature>
<dbReference type="EMBL" id="RQTK01000954">
    <property type="protein sequence ID" value="RUS73292.1"/>
    <property type="molecule type" value="Genomic_DNA"/>
</dbReference>
<evidence type="ECO:0000313" key="5">
    <source>
        <dbReference type="Proteomes" id="UP000271974"/>
    </source>
</evidence>
<feature type="region of interest" description="Disordered" evidence="2">
    <location>
        <begin position="254"/>
        <end position="277"/>
    </location>
</feature>
<dbReference type="InterPro" id="IPR036024">
    <property type="entry name" value="Somatomedin_B-like_dom_sf"/>
</dbReference>
<evidence type="ECO:0000259" key="3">
    <source>
        <dbReference type="PROSITE" id="PS50958"/>
    </source>
</evidence>
<sequence length="738" mass="82555">MPFSRQPPDSKLPQGLSDFLEDNGPQATNSTSLGTQALTPKVNTSHAQFLEPHTQTPGQKDDIFTPEKATQKDKATSHLVGRGQQQKKTLDLTISRQEINSSTDAENISLIVRGPPMKFGPTQEQNLSLKAKGLNTLPMESSPTTEAFQLVVEFSTSSYENEFAILPPGSESNRFLSCDGRCGDDTDFPCSCHENCVVHKNCCEDMAHACPSFYDVALTEFGHLLYASVRCDPSIAVFVIDSCASEDDKTTGDTYMHSQNAPFTIKSQRDRRQRESRKISTLSEALSNAPVTDYSTGFVYANASVYKCNTLTNSTSESNTGKWLVQISTKNKTNPATLFDLQKDMDFTTSSYVPPKSQPGTAGKMCYNNWTLSCISRLSIQLNLQDVVCKMSVRDYYSSRTQMVSMFWTDELLAQHVCARCVLDYQLSPEQGGRFLLSGLRVLVSLSETPGKLFYDIVAEKFLRKQAVVPWQSLTCDNPDVTAGEGSTSCQVDQCDVLFTLTLDKACRKVVDADISIGSEIVLNGNKCLVDSNKFFQAIKCYFRMVHKLWTVETTPLKVYHTLDASKKIKLTTIKIKMYFEDPKFETNYFSLFDMHEPFSTAVSVFIKHHCWIHQKFSDDFNQPLPNTLSSRANTIGNSTLFKGIKSYSSKEILKNVSLAYCLQLHSEETMDSDKLKCGISSENPNFDPEDFKIKGLLARIEELECLQGVQANYTSGGFGFHDTWTFYFTVALVLVWL</sequence>
<feature type="compositionally biased region" description="Basic and acidic residues" evidence="2">
    <location>
        <begin position="267"/>
        <end position="277"/>
    </location>
</feature>
<evidence type="ECO:0000313" key="4">
    <source>
        <dbReference type="EMBL" id="RUS73292.1"/>
    </source>
</evidence>
<evidence type="ECO:0000256" key="2">
    <source>
        <dbReference type="SAM" id="MobiDB-lite"/>
    </source>
</evidence>
<dbReference type="OrthoDB" id="6155123at2759"/>
<gene>
    <name evidence="4" type="ORF">EGW08_018941</name>
</gene>
<feature type="region of interest" description="Disordered" evidence="2">
    <location>
        <begin position="1"/>
        <end position="35"/>
    </location>
</feature>
<keyword evidence="1" id="KW-1015">Disulfide bond</keyword>